<dbReference type="InterPro" id="IPR044244">
    <property type="entry name" value="TTC27/Emw1"/>
</dbReference>
<name>A0A482VB29_ASBVE</name>
<dbReference type="EMBL" id="QDEB01118686">
    <property type="protein sequence ID" value="RZB40455.1"/>
    <property type="molecule type" value="Genomic_DNA"/>
</dbReference>
<evidence type="ECO:0000313" key="4">
    <source>
        <dbReference type="Proteomes" id="UP000292052"/>
    </source>
</evidence>
<evidence type="ECO:0000256" key="1">
    <source>
        <dbReference type="ARBA" id="ARBA00022737"/>
    </source>
</evidence>
<reference evidence="3 4" key="1">
    <citation type="submission" date="2017-03" db="EMBL/GenBank/DDBJ databases">
        <title>Genome of the blue death feigning beetle - Asbolus verrucosus.</title>
        <authorList>
            <person name="Rider S.D."/>
        </authorList>
    </citation>
    <scope>NUCLEOTIDE SEQUENCE [LARGE SCALE GENOMIC DNA]</scope>
    <source>
        <strain evidence="3">Butters</strain>
        <tissue evidence="3">Head and leg muscle</tissue>
    </source>
</reference>
<feature type="non-terminal residue" evidence="3">
    <location>
        <position position="397"/>
    </location>
</feature>
<protein>
    <submittedName>
        <fullName evidence="3">Tetratricopeptide repeat protein 27</fullName>
    </submittedName>
</protein>
<keyword evidence="1" id="KW-0677">Repeat</keyword>
<keyword evidence="2" id="KW-0802">TPR repeat</keyword>
<dbReference type="AlphaFoldDB" id="A0A482VB29"/>
<keyword evidence="4" id="KW-1185">Reference proteome</keyword>
<feature type="non-terminal residue" evidence="3">
    <location>
        <position position="1"/>
    </location>
</feature>
<organism evidence="3 4">
    <name type="scientific">Asbolus verrucosus</name>
    <name type="common">Desert ironclad beetle</name>
    <dbReference type="NCBI Taxonomy" id="1661398"/>
    <lineage>
        <taxon>Eukaryota</taxon>
        <taxon>Metazoa</taxon>
        <taxon>Ecdysozoa</taxon>
        <taxon>Arthropoda</taxon>
        <taxon>Hexapoda</taxon>
        <taxon>Insecta</taxon>
        <taxon>Pterygota</taxon>
        <taxon>Neoptera</taxon>
        <taxon>Endopterygota</taxon>
        <taxon>Coleoptera</taxon>
        <taxon>Polyphaga</taxon>
        <taxon>Cucujiformia</taxon>
        <taxon>Tenebrionidae</taxon>
        <taxon>Pimeliinae</taxon>
        <taxon>Asbolus</taxon>
    </lineage>
</organism>
<dbReference type="OrthoDB" id="1936594at2759"/>
<evidence type="ECO:0000313" key="3">
    <source>
        <dbReference type="EMBL" id="RZB40455.1"/>
    </source>
</evidence>
<dbReference type="PANTHER" id="PTHR16193">
    <property type="entry name" value="TETRATRICOPEPTIDE REPEAT PROTEIN 27"/>
    <property type="match status" value="1"/>
</dbReference>
<proteinExistence type="predicted"/>
<gene>
    <name evidence="3" type="ORF">BDFB_010509</name>
</gene>
<evidence type="ECO:0000256" key="2">
    <source>
        <dbReference type="ARBA" id="ARBA00022803"/>
    </source>
</evidence>
<sequence length="397" mass="45765">TTEEREEYFNFGIACFTYFLQANFTGPQLPKVIDEFLNGDKFSNIDFATRLSMNNEDINVNTKYPVLLVVSEIIFDCCVINRIVNLWWCCRALMVHQDILDELSPTLLSNADRLYKLIQTISIEGHMKAQLDIELAQLYMKFRHISKAKDHITSATEILGLEYNLIGKLGKRTKYQTDESPQLSLHVALTEKENINRPEIDDITIPQNFPLNDDVRLNQVAFSGGHEFTKLPNTEQKLILAIVQQNLITSPSDELQTEEIFPFIEIILNQKNTYTVRVMALLLRCKLENKNKRTIERCLKQCEDIVNSFSKESPHVLNRIGDVFGTALPPIWKVQAQYADILLNFGLVKNSLDIYVQIQLWEEVIVCYTILKLRHKAAEVIQQQLDIKPTVKLMCLL</sequence>
<dbReference type="Proteomes" id="UP000292052">
    <property type="component" value="Unassembled WGS sequence"/>
</dbReference>
<dbReference type="PANTHER" id="PTHR16193:SF0">
    <property type="entry name" value="TETRATRICOPEPTIDE REPEAT PROTEIN 27"/>
    <property type="match status" value="1"/>
</dbReference>
<accession>A0A482VB29</accession>
<comment type="caution">
    <text evidence="3">The sequence shown here is derived from an EMBL/GenBank/DDBJ whole genome shotgun (WGS) entry which is preliminary data.</text>
</comment>
<dbReference type="STRING" id="1661398.A0A482VB29"/>